<dbReference type="PANTHER" id="PTHR42977:SF1">
    <property type="entry name" value="BLR6576 PROTEIN"/>
    <property type="match status" value="1"/>
</dbReference>
<dbReference type="PRINTS" id="PR00111">
    <property type="entry name" value="ABHYDROLASE"/>
</dbReference>
<keyword evidence="3" id="KW-1185">Reference proteome</keyword>
<keyword evidence="2" id="KW-0378">Hydrolase</keyword>
<dbReference type="RefSeq" id="WP_172176749.1">
    <property type="nucleotide sequence ID" value="NZ_WOEZ01000260.1"/>
</dbReference>
<dbReference type="SUPFAM" id="SSF53474">
    <property type="entry name" value="alpha/beta-Hydrolases"/>
    <property type="match status" value="1"/>
</dbReference>
<dbReference type="AlphaFoldDB" id="A0A972NZA2"/>
<dbReference type="PRINTS" id="PR00412">
    <property type="entry name" value="EPOXHYDRLASE"/>
</dbReference>
<accession>A0A972NZA2</accession>
<organism evidence="2 3">
    <name type="scientific">Paraburkholderia elongata</name>
    <dbReference type="NCBI Taxonomy" id="2675747"/>
    <lineage>
        <taxon>Bacteria</taxon>
        <taxon>Pseudomonadati</taxon>
        <taxon>Pseudomonadota</taxon>
        <taxon>Betaproteobacteria</taxon>
        <taxon>Burkholderiales</taxon>
        <taxon>Burkholderiaceae</taxon>
        <taxon>Paraburkholderia</taxon>
    </lineage>
</organism>
<dbReference type="Proteomes" id="UP000655523">
    <property type="component" value="Unassembled WGS sequence"/>
</dbReference>
<dbReference type="InterPro" id="IPR029058">
    <property type="entry name" value="AB_hydrolase_fold"/>
</dbReference>
<dbReference type="InterPro" id="IPR000639">
    <property type="entry name" value="Epox_hydrolase-like"/>
</dbReference>
<dbReference type="InterPro" id="IPR051340">
    <property type="entry name" value="Haloalkane_dehalogenase"/>
</dbReference>
<feature type="domain" description="AB hydrolase-1" evidence="1">
    <location>
        <begin position="49"/>
        <end position="289"/>
    </location>
</feature>
<dbReference type="InterPro" id="IPR000073">
    <property type="entry name" value="AB_hydrolase_1"/>
</dbReference>
<evidence type="ECO:0000259" key="1">
    <source>
        <dbReference type="Pfam" id="PF00561"/>
    </source>
</evidence>
<proteinExistence type="predicted"/>
<name>A0A972NZA2_9BURK</name>
<sequence length="324" mass="35952">MTNKSATHDGLCAAPDCSDCDAFLGTRYGTVSANRADIFYRECGAPDAPAILLLHGYPSSSRMFEPLFPLLNGRFRLIAPDYPGFGMSSAPSPDQFEYSFDNLAATMLAFTDALDLREYALYVQDYGGPIGMRLAMAQPDKVKALVVQNAVVHEEGLSPAWAKRRAFWADRAAHEADLVAGLTSVAAGMARHIGGRDHPQRYDPDLWMDEIKQLQRPGQAAIQMALAYDYRRNLDSYPRWQAWLRDRQLPTLVTWGRHDPIFTVEGAWAFRRELPSAEVHILDAGHFALNDLAMEIANCMCNFLSPVMPNGSAAERLLQGARPS</sequence>
<dbReference type="Gene3D" id="3.40.50.1820">
    <property type="entry name" value="alpha/beta hydrolase"/>
    <property type="match status" value="1"/>
</dbReference>
<protein>
    <submittedName>
        <fullName evidence="2">Alpha/beta fold hydrolase</fullName>
    </submittedName>
</protein>
<evidence type="ECO:0000313" key="2">
    <source>
        <dbReference type="EMBL" id="NPT61254.1"/>
    </source>
</evidence>
<dbReference type="EMBL" id="WOEZ01000260">
    <property type="protein sequence ID" value="NPT61254.1"/>
    <property type="molecule type" value="Genomic_DNA"/>
</dbReference>
<gene>
    <name evidence="2" type="ORF">GNZ13_43670</name>
</gene>
<dbReference type="GO" id="GO:0004301">
    <property type="term" value="F:epoxide hydrolase activity"/>
    <property type="evidence" value="ECO:0007669"/>
    <property type="project" value="TreeGrafter"/>
</dbReference>
<reference evidence="2 3" key="1">
    <citation type="submission" date="2019-11" db="EMBL/GenBank/DDBJ databases">
        <title>Metabolism of dissolved organic matter in forest soils.</title>
        <authorList>
            <person name="Cyle K.T."/>
            <person name="Wilhelm R.C."/>
            <person name="Martinez C.E."/>
        </authorList>
    </citation>
    <scope>NUCLEOTIDE SEQUENCE [LARGE SCALE GENOMIC DNA]</scope>
    <source>
        <strain evidence="2 3">5N</strain>
    </source>
</reference>
<comment type="caution">
    <text evidence="2">The sequence shown here is derived from an EMBL/GenBank/DDBJ whole genome shotgun (WGS) entry which is preliminary data.</text>
</comment>
<dbReference type="Pfam" id="PF00561">
    <property type="entry name" value="Abhydrolase_1"/>
    <property type="match status" value="1"/>
</dbReference>
<evidence type="ECO:0000313" key="3">
    <source>
        <dbReference type="Proteomes" id="UP000655523"/>
    </source>
</evidence>
<dbReference type="PANTHER" id="PTHR42977">
    <property type="entry name" value="HYDROLASE-RELATED"/>
    <property type="match status" value="1"/>
</dbReference>